<dbReference type="OrthoDB" id="1879366at2759"/>
<evidence type="ECO:0000313" key="6">
    <source>
        <dbReference type="EMBL" id="KRX00455.1"/>
    </source>
</evidence>
<dbReference type="Pfam" id="PF08240">
    <property type="entry name" value="ADH_N"/>
    <property type="match status" value="1"/>
</dbReference>
<dbReference type="Proteomes" id="UP000054937">
    <property type="component" value="Unassembled WGS sequence"/>
</dbReference>
<evidence type="ECO:0000256" key="2">
    <source>
        <dbReference type="ARBA" id="ARBA00022723"/>
    </source>
</evidence>
<dbReference type="InterPro" id="IPR020843">
    <property type="entry name" value="ER"/>
</dbReference>
<gene>
    <name evidence="6" type="ORF">PPERSA_03188</name>
</gene>
<accession>A0A0V0QE24</accession>
<dbReference type="InterPro" id="IPR036291">
    <property type="entry name" value="NAD(P)-bd_dom_sf"/>
</dbReference>
<dbReference type="InterPro" id="IPR013149">
    <property type="entry name" value="ADH-like_C"/>
</dbReference>
<dbReference type="Gene3D" id="3.90.180.10">
    <property type="entry name" value="Medium-chain alcohol dehydrogenases, catalytic domain"/>
    <property type="match status" value="1"/>
</dbReference>
<proteinExistence type="predicted"/>
<dbReference type="Gene3D" id="3.40.50.720">
    <property type="entry name" value="NAD(P)-binding Rossmann-like Domain"/>
    <property type="match status" value="1"/>
</dbReference>
<dbReference type="FunFam" id="3.40.50.720:FF:000022">
    <property type="entry name" value="Cinnamyl alcohol dehydrogenase"/>
    <property type="match status" value="1"/>
</dbReference>
<keyword evidence="4" id="KW-0560">Oxidoreductase</keyword>
<dbReference type="OMA" id="GWGEQKF"/>
<evidence type="ECO:0000256" key="4">
    <source>
        <dbReference type="ARBA" id="ARBA00023002"/>
    </source>
</evidence>
<dbReference type="CDD" id="cd05283">
    <property type="entry name" value="CAD1"/>
    <property type="match status" value="1"/>
</dbReference>
<dbReference type="GO" id="GO:0016616">
    <property type="term" value="F:oxidoreductase activity, acting on the CH-OH group of donors, NAD or NADP as acceptor"/>
    <property type="evidence" value="ECO:0007669"/>
    <property type="project" value="InterPro"/>
</dbReference>
<dbReference type="EMBL" id="LDAU01000189">
    <property type="protein sequence ID" value="KRX00455.1"/>
    <property type="molecule type" value="Genomic_DNA"/>
</dbReference>
<dbReference type="InterPro" id="IPR047109">
    <property type="entry name" value="CAD-like"/>
</dbReference>
<dbReference type="InterPro" id="IPR029752">
    <property type="entry name" value="D-isomer_DH_CS1"/>
</dbReference>
<comment type="cofactor">
    <cofactor evidence="1">
        <name>Zn(2+)</name>
        <dbReference type="ChEBI" id="CHEBI:29105"/>
    </cofactor>
</comment>
<dbReference type="AlphaFoldDB" id="A0A0V0QE24"/>
<dbReference type="SUPFAM" id="SSF51735">
    <property type="entry name" value="NAD(P)-binding Rossmann-fold domains"/>
    <property type="match status" value="1"/>
</dbReference>
<comment type="caution">
    <text evidence="6">The sequence shown here is derived from an EMBL/GenBank/DDBJ whole genome shotgun (WGS) entry which is preliminary data.</text>
</comment>
<dbReference type="PROSITE" id="PS00065">
    <property type="entry name" value="D_2_HYDROXYACID_DH_1"/>
    <property type="match status" value="1"/>
</dbReference>
<protein>
    <submittedName>
        <fullName evidence="6">GroES (Chaperonin 10)-like protein</fullName>
    </submittedName>
</protein>
<evidence type="ECO:0000313" key="7">
    <source>
        <dbReference type="Proteomes" id="UP000054937"/>
    </source>
</evidence>
<evidence type="ECO:0000259" key="5">
    <source>
        <dbReference type="SMART" id="SM00829"/>
    </source>
</evidence>
<dbReference type="InterPro" id="IPR011032">
    <property type="entry name" value="GroES-like_sf"/>
</dbReference>
<evidence type="ECO:0000256" key="3">
    <source>
        <dbReference type="ARBA" id="ARBA00022833"/>
    </source>
</evidence>
<dbReference type="PANTHER" id="PTHR42683">
    <property type="entry name" value="ALDEHYDE REDUCTASE"/>
    <property type="match status" value="1"/>
</dbReference>
<evidence type="ECO:0000256" key="1">
    <source>
        <dbReference type="ARBA" id="ARBA00001947"/>
    </source>
</evidence>
<keyword evidence="7" id="KW-1185">Reference proteome</keyword>
<reference evidence="6 7" key="1">
    <citation type="journal article" date="2015" name="Sci. Rep.">
        <title>Genome of the facultative scuticociliatosis pathogen Pseudocohnilembus persalinus provides insight into its virulence through horizontal gene transfer.</title>
        <authorList>
            <person name="Xiong J."/>
            <person name="Wang G."/>
            <person name="Cheng J."/>
            <person name="Tian M."/>
            <person name="Pan X."/>
            <person name="Warren A."/>
            <person name="Jiang C."/>
            <person name="Yuan D."/>
            <person name="Miao W."/>
        </authorList>
    </citation>
    <scope>NUCLEOTIDE SEQUENCE [LARGE SCALE GENOMIC DNA]</scope>
    <source>
        <strain evidence="6">36N120E</strain>
    </source>
</reference>
<feature type="domain" description="Enoyl reductase (ER)" evidence="5">
    <location>
        <begin position="27"/>
        <end position="352"/>
    </location>
</feature>
<dbReference type="InterPro" id="IPR013154">
    <property type="entry name" value="ADH-like_N"/>
</dbReference>
<dbReference type="InParanoid" id="A0A0V0QE24"/>
<dbReference type="Pfam" id="PF00107">
    <property type="entry name" value="ADH_zinc_N"/>
    <property type="match status" value="1"/>
</dbReference>
<dbReference type="SUPFAM" id="SSF50129">
    <property type="entry name" value="GroES-like"/>
    <property type="match status" value="1"/>
</dbReference>
<name>A0A0V0QE24_PSEPJ</name>
<dbReference type="SMART" id="SM00829">
    <property type="entry name" value="PKS_ER"/>
    <property type="match status" value="1"/>
</dbReference>
<keyword evidence="3" id="KW-0862">Zinc</keyword>
<organism evidence="6 7">
    <name type="scientific">Pseudocohnilembus persalinus</name>
    <name type="common">Ciliate</name>
    <dbReference type="NCBI Taxonomy" id="266149"/>
    <lineage>
        <taxon>Eukaryota</taxon>
        <taxon>Sar</taxon>
        <taxon>Alveolata</taxon>
        <taxon>Ciliophora</taxon>
        <taxon>Intramacronucleata</taxon>
        <taxon>Oligohymenophorea</taxon>
        <taxon>Scuticociliatia</taxon>
        <taxon>Philasterida</taxon>
        <taxon>Pseudocohnilembidae</taxon>
        <taxon>Pseudocohnilembus</taxon>
    </lineage>
</organism>
<dbReference type="GO" id="GO:0046872">
    <property type="term" value="F:metal ion binding"/>
    <property type="evidence" value="ECO:0007669"/>
    <property type="project" value="UniProtKB-KW"/>
</dbReference>
<sequence>MTSKSAQLYKHQPDLKKADAVAWVLTEANSKLEQYPFEFYPLKEDEIRGKILYTGLCQSDCHCGREKWYKGVSYPFCGGHEIVAQVTKVGASVKDFQVGQIFGAGPQRNYCENCDACQRGEENLCEKHQGQYDPHFGGYSTHCQVPARLAFHIPEGMPLEQIPPLLCAGMTVWAPIKRWYDQQKEKKGLKVGVFGIGGLGHLALQFLNKLGLEVTAFTTSTNRNKELQELGAHHIAHSTDPEKLKQSAYSQHMIVNTLFIPDSQQFGRILGVLKKGGHLIQVGIPDSETNMIISPMQLVFNQISIDGSIVANKQATNECLEFAKKHAVYPICEQFPFDKFPEAFDLLENGRPKFRACVNVTDWAKQNGFDK</sequence>
<keyword evidence="2" id="KW-0479">Metal-binding</keyword>